<dbReference type="Proteomes" id="UP000526184">
    <property type="component" value="Unassembled WGS sequence"/>
</dbReference>
<dbReference type="Pfam" id="PF13228">
    <property type="entry name" value="DUF4037"/>
    <property type="match status" value="1"/>
</dbReference>
<keyword evidence="2" id="KW-0802">TPR repeat</keyword>
<dbReference type="PANTHER" id="PTHR45641:SF19">
    <property type="entry name" value="NEPHROCYSTIN-3"/>
    <property type="match status" value="1"/>
</dbReference>
<dbReference type="EMBL" id="JABMKT010000006">
    <property type="protein sequence ID" value="NYV27575.1"/>
    <property type="molecule type" value="Genomic_DNA"/>
</dbReference>
<dbReference type="InterPro" id="IPR025117">
    <property type="entry name" value="DUF4037"/>
</dbReference>
<reference evidence="4 5" key="1">
    <citation type="submission" date="2020-05" db="EMBL/GenBank/DDBJ databases">
        <title>Streptobacillus felis strain LHL191014123.</title>
        <authorList>
            <person name="Fawzy A."/>
            <person name="Rau J."/>
            <person name="Risse K."/>
            <person name="Schauerte N."/>
            <person name="Geiger C."/>
            <person name="Blom J."/>
            <person name="Imirzalioglu C."/>
            <person name="Falgenhauer J."/>
            <person name="Bach A."/>
            <person name="Herden C."/>
            <person name="Eisenberg T."/>
        </authorList>
    </citation>
    <scope>NUCLEOTIDE SEQUENCE [LARGE SCALE GENOMIC DNA]</scope>
    <source>
        <strain evidence="4 5">LHL191014123</strain>
    </source>
</reference>
<dbReference type="PANTHER" id="PTHR45641">
    <property type="entry name" value="TETRATRICOPEPTIDE REPEAT PROTEIN (AFU_ORTHOLOGUE AFUA_6G03870)"/>
    <property type="match status" value="1"/>
</dbReference>
<evidence type="ECO:0000256" key="2">
    <source>
        <dbReference type="ARBA" id="ARBA00022803"/>
    </source>
</evidence>
<dbReference type="SMART" id="SM00028">
    <property type="entry name" value="TPR"/>
    <property type="match status" value="5"/>
</dbReference>
<name>A0A7Z0TA19_9FUSO</name>
<keyword evidence="1" id="KW-0677">Repeat</keyword>
<proteinExistence type="predicted"/>
<evidence type="ECO:0000313" key="5">
    <source>
        <dbReference type="Proteomes" id="UP000526184"/>
    </source>
</evidence>
<gene>
    <name evidence="4" type="ORF">HP397_01865</name>
</gene>
<organism evidence="4 5">
    <name type="scientific">Streptobacillus felis</name>
    <dbReference type="NCBI Taxonomy" id="1384509"/>
    <lineage>
        <taxon>Bacteria</taxon>
        <taxon>Fusobacteriati</taxon>
        <taxon>Fusobacteriota</taxon>
        <taxon>Fusobacteriia</taxon>
        <taxon>Fusobacteriales</taxon>
        <taxon>Leptotrichiaceae</taxon>
        <taxon>Streptobacillus</taxon>
    </lineage>
</organism>
<accession>A0A7Z0TA19</accession>
<evidence type="ECO:0000313" key="4">
    <source>
        <dbReference type="EMBL" id="NYV27575.1"/>
    </source>
</evidence>
<protein>
    <submittedName>
        <fullName evidence="4">DUF4037 domain-containing protein</fullName>
    </submittedName>
</protein>
<comment type="caution">
    <text evidence="4">The sequence shown here is derived from an EMBL/GenBank/DDBJ whole genome shotgun (WGS) entry which is preliminary data.</text>
</comment>
<dbReference type="InterPro" id="IPR011990">
    <property type="entry name" value="TPR-like_helical_dom_sf"/>
</dbReference>
<dbReference type="AlphaFoldDB" id="A0A7Z0TA19"/>
<dbReference type="Pfam" id="PF13424">
    <property type="entry name" value="TPR_12"/>
    <property type="match status" value="2"/>
</dbReference>
<dbReference type="RefSeq" id="WP_180135513.1">
    <property type="nucleotide sequence ID" value="NZ_JABMKT010000006.1"/>
</dbReference>
<dbReference type="InterPro" id="IPR019734">
    <property type="entry name" value="TPR_rpt"/>
</dbReference>
<feature type="domain" description="DUF4037" evidence="3">
    <location>
        <begin position="408"/>
        <end position="506"/>
    </location>
</feature>
<dbReference type="Gene3D" id="1.25.40.10">
    <property type="entry name" value="Tetratricopeptide repeat domain"/>
    <property type="match status" value="2"/>
</dbReference>
<evidence type="ECO:0000259" key="3">
    <source>
        <dbReference type="Pfam" id="PF13228"/>
    </source>
</evidence>
<evidence type="ECO:0000256" key="1">
    <source>
        <dbReference type="ARBA" id="ARBA00022737"/>
    </source>
</evidence>
<keyword evidence="5" id="KW-1185">Reference proteome</keyword>
<sequence>MVNKFDELINERKEFQRKSDGVSEVKILREIVKMAKDIYGEMSNEYIYYLNELGGSAKYIGEYELGIKSLEEALSLIEKREGRRSVAYGTSLLNIAEVYRFRGDLDKIEKIYLEVLSVFDENKMQKEYIYAGLCNNIGLFYQNTSRVSEAISYHEKSLNILVDMPEHLVELATTYNNLVMPYKEIGEIKKAYSNLENALEIYAATLGKNHSMYGAALNNKAILKFEEGDFVSALNIFETALDITKKSFGENSLNYQNLLSNVEYIRDLIKKTQKEVDIEVTSDSKLIDISREYTKKYILPKIKEKNEELLSKITIGLIGEGSEVIGYDDEYSKDHDYTFMPLLLLNNEDYEKYSKELEDILLSLPQEFLGIKHVNNDVVAERRGVKKIGDYLYKFIGKEEANLTIEDYRKIPEYALFALTSGEIFYAGNDEFTSIIQTLIYYPNIIRENKIATVCTRIAQSGQYNYLRLMKREDKIAANMAKSVFIENVIHLVYLLNSKYMPFYKWSSRGLKDLPILGKDMEKRILELIDNTVLDKHQMSNRIEEICYFLVEEIKKQGLSKEKGYFMVNHAAYIQKNIDDEFLKLWTPFED</sequence>
<dbReference type="SUPFAM" id="SSF48452">
    <property type="entry name" value="TPR-like"/>
    <property type="match status" value="2"/>
</dbReference>